<dbReference type="EMBL" id="UINC01032422">
    <property type="protein sequence ID" value="SVB20054.1"/>
    <property type="molecule type" value="Genomic_DNA"/>
</dbReference>
<dbReference type="Pfam" id="PF05853">
    <property type="entry name" value="BKACE"/>
    <property type="match status" value="1"/>
</dbReference>
<sequence length="43" mass="4512">MSLSINKEVFITCAVTGAGETQERSPHVPRSPRAIADSAIEAA</sequence>
<evidence type="ECO:0000256" key="1">
    <source>
        <dbReference type="SAM" id="MobiDB-lite"/>
    </source>
</evidence>
<evidence type="ECO:0008006" key="3">
    <source>
        <dbReference type="Google" id="ProtNLM"/>
    </source>
</evidence>
<dbReference type="Gene3D" id="3.20.20.70">
    <property type="entry name" value="Aldolase class I"/>
    <property type="match status" value="1"/>
</dbReference>
<dbReference type="GO" id="GO:0043720">
    <property type="term" value="F:3-keto-5-aminohexanoate cleavage activity"/>
    <property type="evidence" value="ECO:0007669"/>
    <property type="project" value="InterPro"/>
</dbReference>
<proteinExistence type="predicted"/>
<dbReference type="InterPro" id="IPR008567">
    <property type="entry name" value="BKACE"/>
</dbReference>
<gene>
    <name evidence="2" type="ORF">METZ01_LOCUS172908</name>
</gene>
<evidence type="ECO:0000313" key="2">
    <source>
        <dbReference type="EMBL" id="SVB20054.1"/>
    </source>
</evidence>
<organism evidence="2">
    <name type="scientific">marine metagenome</name>
    <dbReference type="NCBI Taxonomy" id="408172"/>
    <lineage>
        <taxon>unclassified sequences</taxon>
        <taxon>metagenomes</taxon>
        <taxon>ecological metagenomes</taxon>
    </lineage>
</organism>
<feature type="non-terminal residue" evidence="2">
    <location>
        <position position="43"/>
    </location>
</feature>
<accession>A0A382C2F0</accession>
<protein>
    <recommendedName>
        <fullName evidence="3">3-keto-5-aminohexanoate cleavage protein</fullName>
    </recommendedName>
</protein>
<name>A0A382C2F0_9ZZZZ</name>
<feature type="region of interest" description="Disordered" evidence="1">
    <location>
        <begin position="18"/>
        <end position="43"/>
    </location>
</feature>
<dbReference type="AlphaFoldDB" id="A0A382C2F0"/>
<reference evidence="2" key="1">
    <citation type="submission" date="2018-05" db="EMBL/GenBank/DDBJ databases">
        <authorList>
            <person name="Lanie J.A."/>
            <person name="Ng W.-L."/>
            <person name="Kazmierczak K.M."/>
            <person name="Andrzejewski T.M."/>
            <person name="Davidsen T.M."/>
            <person name="Wayne K.J."/>
            <person name="Tettelin H."/>
            <person name="Glass J.I."/>
            <person name="Rusch D."/>
            <person name="Podicherti R."/>
            <person name="Tsui H.-C.T."/>
            <person name="Winkler M.E."/>
        </authorList>
    </citation>
    <scope>NUCLEOTIDE SEQUENCE</scope>
</reference>
<dbReference type="InterPro" id="IPR013785">
    <property type="entry name" value="Aldolase_TIM"/>
</dbReference>